<organism evidence="8 9">
    <name type="scientific">Mesosutterella porci</name>
    <dbReference type="NCBI Taxonomy" id="2915351"/>
    <lineage>
        <taxon>Bacteria</taxon>
        <taxon>Pseudomonadati</taxon>
        <taxon>Pseudomonadota</taxon>
        <taxon>Betaproteobacteria</taxon>
        <taxon>Burkholderiales</taxon>
        <taxon>Sutterellaceae</taxon>
        <taxon>Mesosutterella</taxon>
    </lineage>
</organism>
<dbReference type="InterPro" id="IPR004872">
    <property type="entry name" value="Lipoprotein_NlpA"/>
</dbReference>
<feature type="signal peptide" evidence="7">
    <location>
        <begin position="1"/>
        <end position="20"/>
    </location>
</feature>
<evidence type="ECO:0000256" key="2">
    <source>
        <dbReference type="ARBA" id="ARBA00008973"/>
    </source>
</evidence>
<keyword evidence="9" id="KW-1185">Reference proteome</keyword>
<evidence type="ECO:0000256" key="1">
    <source>
        <dbReference type="ARBA" id="ARBA00004635"/>
    </source>
</evidence>
<keyword evidence="4" id="KW-0472">Membrane</keyword>
<name>A0ABS9MPX0_9BURK</name>
<comment type="subcellular location">
    <subcellularLocation>
        <location evidence="1">Membrane</location>
        <topology evidence="1">Lipid-anchor</topology>
    </subcellularLocation>
</comment>
<keyword evidence="5" id="KW-0564">Palmitate</keyword>
<keyword evidence="6" id="KW-0449">Lipoprotein</keyword>
<dbReference type="RefSeq" id="WP_237978304.1">
    <property type="nucleotide sequence ID" value="NZ_JAKNCT010000004.1"/>
</dbReference>
<evidence type="ECO:0000256" key="7">
    <source>
        <dbReference type="SAM" id="SignalP"/>
    </source>
</evidence>
<protein>
    <submittedName>
        <fullName evidence="8">MetQ/NlpA family ABC transporter substrate-binding protein</fullName>
    </submittedName>
</protein>
<dbReference type="Gene3D" id="3.40.190.10">
    <property type="entry name" value="Periplasmic binding protein-like II"/>
    <property type="match status" value="2"/>
</dbReference>
<evidence type="ECO:0000256" key="6">
    <source>
        <dbReference type="ARBA" id="ARBA00023288"/>
    </source>
</evidence>
<keyword evidence="3 7" id="KW-0732">Signal</keyword>
<evidence type="ECO:0000256" key="5">
    <source>
        <dbReference type="ARBA" id="ARBA00023139"/>
    </source>
</evidence>
<evidence type="ECO:0000313" key="8">
    <source>
        <dbReference type="EMBL" id="MCG5030651.1"/>
    </source>
</evidence>
<gene>
    <name evidence="8" type="ORF">MAF45_04225</name>
</gene>
<evidence type="ECO:0000256" key="3">
    <source>
        <dbReference type="ARBA" id="ARBA00022729"/>
    </source>
</evidence>
<dbReference type="PROSITE" id="PS51257">
    <property type="entry name" value="PROKAR_LIPOPROTEIN"/>
    <property type="match status" value="1"/>
</dbReference>
<comment type="similarity">
    <text evidence="2">Belongs to the NlpA lipoprotein family.</text>
</comment>
<dbReference type="EMBL" id="JAKNCT010000004">
    <property type="protein sequence ID" value="MCG5030651.1"/>
    <property type="molecule type" value="Genomic_DNA"/>
</dbReference>
<evidence type="ECO:0000256" key="4">
    <source>
        <dbReference type="ARBA" id="ARBA00023136"/>
    </source>
</evidence>
<dbReference type="PANTHER" id="PTHR30429:SF3">
    <property type="entry name" value="LIPOPROTEIN"/>
    <property type="match status" value="1"/>
</dbReference>
<comment type="caution">
    <text evidence="8">The sequence shown here is derived from an EMBL/GenBank/DDBJ whole genome shotgun (WGS) entry which is preliminary data.</text>
</comment>
<proteinExistence type="inferred from homology"/>
<dbReference type="PANTHER" id="PTHR30429">
    <property type="entry name" value="D-METHIONINE-BINDING LIPOPROTEIN METQ"/>
    <property type="match status" value="1"/>
</dbReference>
<feature type="chain" id="PRO_5045802715" evidence="7">
    <location>
        <begin position="21"/>
        <end position="286"/>
    </location>
</feature>
<dbReference type="Proteomes" id="UP001297600">
    <property type="component" value="Unassembled WGS sequence"/>
</dbReference>
<reference evidence="8 9" key="1">
    <citation type="submission" date="2022-02" db="EMBL/GenBank/DDBJ databases">
        <title>Mesosutterella porci, a novel member of the family Sutterellaceae from pig feces.</title>
        <authorList>
            <person name="Wylensek D."/>
            <person name="Clavel T."/>
        </authorList>
    </citation>
    <scope>NUCLEOTIDE SEQUENCE [LARGE SCALE GENOMIC DNA]</scope>
    <source>
        <strain evidence="9">oilRF-744-wt-GAM-9</strain>
    </source>
</reference>
<dbReference type="SUPFAM" id="SSF53850">
    <property type="entry name" value="Periplasmic binding protein-like II"/>
    <property type="match status" value="1"/>
</dbReference>
<evidence type="ECO:0000313" key="9">
    <source>
        <dbReference type="Proteomes" id="UP001297600"/>
    </source>
</evidence>
<dbReference type="Pfam" id="PF03180">
    <property type="entry name" value="Lipoprotein_9"/>
    <property type="match status" value="1"/>
</dbReference>
<accession>A0ABS9MPX0</accession>
<sequence>MQKRTLFKAIGAAAASLVLAAGLTGCGDKKADSGDKIVKVGVVGDYNAQWDTVNKLLAKDHIKVELVKYSDYATPNRALNDKEIDLNAFQHKAFLANDVKQHGYKIEAIGDTLIAPLAVFNNKKKIQSIKDIKDGDTIAIPSDLTNGGRALKVLEAAGLITVDPAKGYVANKTDITKYNVKIKIMEAESGALANLLPDVTAALINGGNAFTAHLDPTKDSIFVENVDPKVNPVAAKLVNVIVARSADKDNPTYKKVVDAYHTADVAKTIKDTYHGAFIPAWEGAEK</sequence>